<dbReference type="RefSeq" id="WP_281836766.1">
    <property type="nucleotide sequence ID" value="NZ_BSDY01000015.1"/>
</dbReference>
<dbReference type="PROSITE" id="PS51257">
    <property type="entry name" value="PROKAR_LIPOPROTEIN"/>
    <property type="match status" value="1"/>
</dbReference>
<accession>A0A9W6LP56</accession>
<gene>
    <name evidence="1" type="ORF">PM10SUCC1_27560</name>
</gene>
<evidence type="ECO:0008006" key="3">
    <source>
        <dbReference type="Google" id="ProtNLM"/>
    </source>
</evidence>
<name>A0A9W6LP56_9FUSO</name>
<keyword evidence="2" id="KW-1185">Reference proteome</keyword>
<organism evidence="1 2">
    <name type="scientific">Propionigenium maris DSM 9537</name>
    <dbReference type="NCBI Taxonomy" id="1123000"/>
    <lineage>
        <taxon>Bacteria</taxon>
        <taxon>Fusobacteriati</taxon>
        <taxon>Fusobacteriota</taxon>
        <taxon>Fusobacteriia</taxon>
        <taxon>Fusobacteriales</taxon>
        <taxon>Fusobacteriaceae</taxon>
        <taxon>Propionigenium</taxon>
    </lineage>
</organism>
<dbReference type="AlphaFoldDB" id="A0A9W6LP56"/>
<dbReference type="Proteomes" id="UP001144471">
    <property type="component" value="Unassembled WGS sequence"/>
</dbReference>
<comment type="caution">
    <text evidence="1">The sequence shown here is derived from an EMBL/GenBank/DDBJ whole genome shotgun (WGS) entry which is preliminary data.</text>
</comment>
<dbReference type="EMBL" id="BSDY01000015">
    <property type="protein sequence ID" value="GLI57242.1"/>
    <property type="molecule type" value="Genomic_DNA"/>
</dbReference>
<protein>
    <recommendedName>
        <fullName evidence="3">Lipoprotein</fullName>
    </recommendedName>
</protein>
<sequence length="132" mass="15156">MKKIFILMVVLIMAACGRKEDGRITLNLKGELPATGEVRVEVYGYDKMLADHRATLIVIHREELNQDREVIVELPENAQELIDPPVRDKDGASYYANIRITDEDTTYTQDYDKNPFIEVEKGSVIDIQMKKE</sequence>
<reference evidence="1" key="1">
    <citation type="submission" date="2022-12" db="EMBL/GenBank/DDBJ databases">
        <title>Reference genome sequencing for broad-spectrum identification of bacterial and archaeal isolates by mass spectrometry.</title>
        <authorList>
            <person name="Sekiguchi Y."/>
            <person name="Tourlousse D.M."/>
        </authorList>
    </citation>
    <scope>NUCLEOTIDE SEQUENCE</scope>
    <source>
        <strain evidence="1">10succ1</strain>
    </source>
</reference>
<proteinExistence type="predicted"/>
<evidence type="ECO:0000313" key="2">
    <source>
        <dbReference type="Proteomes" id="UP001144471"/>
    </source>
</evidence>
<evidence type="ECO:0000313" key="1">
    <source>
        <dbReference type="EMBL" id="GLI57242.1"/>
    </source>
</evidence>